<dbReference type="Ensembl" id="ENSMSIT00000026932.1">
    <property type="protein sequence ID" value="ENSMSIP00000021364.1"/>
    <property type="gene ID" value="ENSMSIG00000018141.1"/>
</dbReference>
<evidence type="ECO:0000313" key="2">
    <source>
        <dbReference type="Ensembl" id="ENSMSIP00000021364.1"/>
    </source>
</evidence>
<reference evidence="2" key="1">
    <citation type="submission" date="2025-08" db="UniProtKB">
        <authorList>
            <consortium name="Ensembl"/>
        </authorList>
    </citation>
    <scope>IDENTIFICATION</scope>
</reference>
<dbReference type="AlphaFoldDB" id="A0A8C6HGX1"/>
<feature type="transmembrane region" description="Helical" evidence="1">
    <location>
        <begin position="20"/>
        <end position="44"/>
    </location>
</feature>
<keyword evidence="3" id="KW-1185">Reference proteome</keyword>
<accession>A0A8C6HGX1</accession>
<keyword evidence="1" id="KW-1133">Transmembrane helix</keyword>
<protein>
    <submittedName>
        <fullName evidence="2">Uncharacterized protein</fullName>
    </submittedName>
</protein>
<evidence type="ECO:0000313" key="3">
    <source>
        <dbReference type="Proteomes" id="UP000694415"/>
    </source>
</evidence>
<reference evidence="2" key="2">
    <citation type="submission" date="2025-09" db="UniProtKB">
        <authorList>
            <consortium name="Ensembl"/>
        </authorList>
    </citation>
    <scope>IDENTIFICATION</scope>
</reference>
<dbReference type="Proteomes" id="UP000694415">
    <property type="component" value="Unplaced"/>
</dbReference>
<keyword evidence="1" id="KW-0812">Transmembrane</keyword>
<proteinExistence type="predicted"/>
<organism evidence="2 3">
    <name type="scientific">Mus spicilegus</name>
    <name type="common">Mound-building mouse</name>
    <dbReference type="NCBI Taxonomy" id="10103"/>
    <lineage>
        <taxon>Eukaryota</taxon>
        <taxon>Metazoa</taxon>
        <taxon>Chordata</taxon>
        <taxon>Craniata</taxon>
        <taxon>Vertebrata</taxon>
        <taxon>Euteleostomi</taxon>
        <taxon>Mammalia</taxon>
        <taxon>Eutheria</taxon>
        <taxon>Euarchontoglires</taxon>
        <taxon>Glires</taxon>
        <taxon>Rodentia</taxon>
        <taxon>Myomorpha</taxon>
        <taxon>Muroidea</taxon>
        <taxon>Muridae</taxon>
        <taxon>Murinae</taxon>
        <taxon>Mus</taxon>
        <taxon>Mus</taxon>
    </lineage>
</organism>
<evidence type="ECO:0000256" key="1">
    <source>
        <dbReference type="SAM" id="Phobius"/>
    </source>
</evidence>
<sequence length="75" mass="8771">LKKLDSKIVNRDKNKELVHSLLLLCITFKYITGSVPFISCYFCIRIQRSMFLNVSCFTHILSNCCCKHFHPKKFG</sequence>
<keyword evidence="1" id="KW-0472">Membrane</keyword>
<name>A0A8C6HGX1_MUSSI</name>